<dbReference type="Proteomes" id="UP000469523">
    <property type="component" value="Unassembled WGS sequence"/>
</dbReference>
<proteinExistence type="predicted"/>
<feature type="transmembrane region" description="Helical" evidence="1">
    <location>
        <begin position="208"/>
        <end position="227"/>
    </location>
</feature>
<gene>
    <name evidence="2" type="ORF">FYJ83_04295</name>
</gene>
<dbReference type="InterPro" id="IPR007395">
    <property type="entry name" value="Zn_peptidase_2"/>
</dbReference>
<feature type="transmembrane region" description="Helical" evidence="1">
    <location>
        <begin position="6"/>
        <end position="27"/>
    </location>
</feature>
<keyword evidence="1" id="KW-0472">Membrane</keyword>
<protein>
    <submittedName>
        <fullName evidence="2">Zinc metallopeptidase</fullName>
    </submittedName>
</protein>
<dbReference type="Pfam" id="PF04298">
    <property type="entry name" value="Zn_peptidase_2"/>
    <property type="match status" value="1"/>
</dbReference>
<dbReference type="AlphaFoldDB" id="A0A6N7XWP3"/>
<feature type="transmembrane region" description="Helical" evidence="1">
    <location>
        <begin position="126"/>
        <end position="150"/>
    </location>
</feature>
<evidence type="ECO:0000313" key="3">
    <source>
        <dbReference type="Proteomes" id="UP000469523"/>
    </source>
</evidence>
<sequence>MLYSRGFYGFDPTMIILLPAIILTIYAQSKVKTNFAKYLRKSTQKSYTGVQVARTLLDQHGLHNIPIEISKGHLSDHYDPGNGILRLSSEVYQGNSIASVSVAAHEVGHAIQHANGYIPLSLRNMIFPLASFGSSTAWIFIAVGLMVPSLGGLMDIGIWIFGAAVAFQIITLPVEFNASSRALQLLDSNGFIVGDEIKGAKKVLNAAALTYVAAMASGIAQLLRLILIRNRNSREK</sequence>
<evidence type="ECO:0000313" key="2">
    <source>
        <dbReference type="EMBL" id="MSU00688.1"/>
    </source>
</evidence>
<organism evidence="2 3">
    <name type="scientific">Tissierella pigra</name>
    <dbReference type="NCBI Taxonomy" id="2607614"/>
    <lineage>
        <taxon>Bacteria</taxon>
        <taxon>Bacillati</taxon>
        <taxon>Bacillota</taxon>
        <taxon>Tissierellia</taxon>
        <taxon>Tissierellales</taxon>
        <taxon>Tissierellaceae</taxon>
        <taxon>Tissierella</taxon>
    </lineage>
</organism>
<evidence type="ECO:0000256" key="1">
    <source>
        <dbReference type="SAM" id="Phobius"/>
    </source>
</evidence>
<dbReference type="PANTHER" id="PTHR36434:SF1">
    <property type="entry name" value="MEMBRANE PROTEASE YUGP-RELATED"/>
    <property type="match status" value="1"/>
</dbReference>
<dbReference type="RefSeq" id="WP_154439115.1">
    <property type="nucleotide sequence ID" value="NZ_VUNQ01000006.1"/>
</dbReference>
<keyword evidence="3" id="KW-1185">Reference proteome</keyword>
<feature type="transmembrane region" description="Helical" evidence="1">
    <location>
        <begin position="156"/>
        <end position="174"/>
    </location>
</feature>
<reference evidence="2 3" key="1">
    <citation type="submission" date="2019-09" db="EMBL/GenBank/DDBJ databases">
        <title>In-depth cultivation of the pig gut microbiome towards novel bacterial diversity and tailored functional studies.</title>
        <authorList>
            <person name="Wylensek D."/>
            <person name="Hitch T.C.A."/>
            <person name="Clavel T."/>
        </authorList>
    </citation>
    <scope>NUCLEOTIDE SEQUENCE [LARGE SCALE GENOMIC DNA]</scope>
    <source>
        <strain evidence="2 3">WCA3-693-APC-4?</strain>
    </source>
</reference>
<keyword evidence="1" id="KW-1133">Transmembrane helix</keyword>
<accession>A0A6N7XWP3</accession>
<keyword evidence="1" id="KW-0812">Transmembrane</keyword>
<dbReference type="PANTHER" id="PTHR36434">
    <property type="entry name" value="MEMBRANE PROTEASE YUGP-RELATED"/>
    <property type="match status" value="1"/>
</dbReference>
<dbReference type="EMBL" id="VUNQ01000006">
    <property type="protein sequence ID" value="MSU00688.1"/>
    <property type="molecule type" value="Genomic_DNA"/>
</dbReference>
<name>A0A6N7XWP3_9FIRM</name>
<comment type="caution">
    <text evidence="2">The sequence shown here is derived from an EMBL/GenBank/DDBJ whole genome shotgun (WGS) entry which is preliminary data.</text>
</comment>